<dbReference type="InterPro" id="IPR011008">
    <property type="entry name" value="Dimeric_a/b-barrel"/>
</dbReference>
<accession>A0ABT9P0Z9</accession>
<evidence type="ECO:0000313" key="1">
    <source>
        <dbReference type="EMBL" id="MDP9826343.1"/>
    </source>
</evidence>
<dbReference type="SUPFAM" id="SSF54909">
    <property type="entry name" value="Dimeric alpha+beta barrel"/>
    <property type="match status" value="1"/>
</dbReference>
<protein>
    <recommendedName>
        <fullName evidence="3">DUF3291 domain-containing protein</fullName>
    </recommendedName>
</protein>
<reference evidence="1 2" key="1">
    <citation type="submission" date="2023-07" db="EMBL/GenBank/DDBJ databases">
        <title>Sequencing the genomes of 1000 actinobacteria strains.</title>
        <authorList>
            <person name="Klenk H.-P."/>
        </authorList>
    </citation>
    <scope>NUCLEOTIDE SEQUENCE [LARGE SCALE GENOMIC DNA]</scope>
    <source>
        <strain evidence="1 2">DSM 44388</strain>
    </source>
</reference>
<gene>
    <name evidence="1" type="ORF">J2S57_002092</name>
</gene>
<organism evidence="1 2">
    <name type="scientific">Kineosporia succinea</name>
    <dbReference type="NCBI Taxonomy" id="84632"/>
    <lineage>
        <taxon>Bacteria</taxon>
        <taxon>Bacillati</taxon>
        <taxon>Actinomycetota</taxon>
        <taxon>Actinomycetes</taxon>
        <taxon>Kineosporiales</taxon>
        <taxon>Kineosporiaceae</taxon>
        <taxon>Kineosporia</taxon>
    </lineage>
</organism>
<name>A0ABT9P0Z9_9ACTN</name>
<comment type="caution">
    <text evidence="1">The sequence shown here is derived from an EMBL/GenBank/DDBJ whole genome shotgun (WGS) entry which is preliminary data.</text>
</comment>
<keyword evidence="2" id="KW-1185">Reference proteome</keyword>
<dbReference type="Proteomes" id="UP001235712">
    <property type="component" value="Unassembled WGS sequence"/>
</dbReference>
<dbReference type="RefSeq" id="WP_307241048.1">
    <property type="nucleotide sequence ID" value="NZ_JAUSQZ010000001.1"/>
</dbReference>
<sequence>MPTVPWQQLDHEMADDAEVVVMASRFRLHRLSQVPRFFLDALRVQRQAARSEGVVGLSLRAHPLRREFLTLSAWRDQGSLNAMYRAQPHGAVMSRHRPAMASSEFVFYRLRAGELPAGWDDAYRRLAENEAAKKTGDPS</sequence>
<proteinExistence type="predicted"/>
<dbReference type="EMBL" id="JAUSQZ010000001">
    <property type="protein sequence ID" value="MDP9826343.1"/>
    <property type="molecule type" value="Genomic_DNA"/>
</dbReference>
<evidence type="ECO:0000313" key="2">
    <source>
        <dbReference type="Proteomes" id="UP001235712"/>
    </source>
</evidence>
<evidence type="ECO:0008006" key="3">
    <source>
        <dbReference type="Google" id="ProtNLM"/>
    </source>
</evidence>